<evidence type="ECO:0000313" key="5">
    <source>
        <dbReference type="EMBL" id="KAK3058073.1"/>
    </source>
</evidence>
<name>A0AAJ0LWR1_9PEZI</name>
<protein>
    <recommendedName>
        <fullName evidence="7">Ankyrin repeat protein</fullName>
    </recommendedName>
</protein>
<feature type="repeat" description="ANK" evidence="3">
    <location>
        <begin position="338"/>
        <end position="370"/>
    </location>
</feature>
<dbReference type="PROSITE" id="PS50088">
    <property type="entry name" value="ANK_REPEAT"/>
    <property type="match status" value="2"/>
</dbReference>
<keyword evidence="2 3" id="KW-0040">ANK repeat</keyword>
<reference evidence="5" key="1">
    <citation type="submission" date="2023-04" db="EMBL/GenBank/DDBJ databases">
        <title>Black Yeasts Isolated from many extreme environments.</title>
        <authorList>
            <person name="Coleine C."/>
            <person name="Stajich J.E."/>
            <person name="Selbmann L."/>
        </authorList>
    </citation>
    <scope>NUCLEOTIDE SEQUENCE</scope>
    <source>
        <strain evidence="5">CCFEE 5312</strain>
    </source>
</reference>
<dbReference type="Pfam" id="PF12796">
    <property type="entry name" value="Ank_2"/>
    <property type="match status" value="2"/>
</dbReference>
<evidence type="ECO:0000256" key="1">
    <source>
        <dbReference type="ARBA" id="ARBA00022737"/>
    </source>
</evidence>
<accession>A0AAJ0LWR1</accession>
<dbReference type="InterPro" id="IPR036770">
    <property type="entry name" value="Ankyrin_rpt-contain_sf"/>
</dbReference>
<gene>
    <name evidence="5" type="ORF">LTR09_001150</name>
</gene>
<dbReference type="EMBL" id="JAWDJX010000002">
    <property type="protein sequence ID" value="KAK3058073.1"/>
    <property type="molecule type" value="Genomic_DNA"/>
</dbReference>
<feature type="region of interest" description="Disordered" evidence="4">
    <location>
        <begin position="1"/>
        <end position="26"/>
    </location>
</feature>
<sequence>MSSYHDISAGGESRQHNGNNYNYYTNNYPPQQRLADDRISESGTRNNALVKAAAEGQTRRVQKLLYDGADVDFRNVQGVTALHEAAYSGFEDTVQALLDAGADINASHDLCGTPLALAALKARANVVQILLDGRASADIQAGALGSALHAACAGDNPDIVTIVLHASRVFRVSERALVHISMVSYMSCTKSEYMITGLGGTNGTVSGSIIWTQPFRESETLKGENKWISLAPLQVSALYSCTNVVKTLLDAGADPKIRTQHEQVDLFMIAALNGHLEWLECLLMLDPQLSALIGMTWDWAGRNVLMKAAARGQRDSLECLLGYNARNLDAQCADGRVRGETAVIMACKAGEDGCLNVLVEYGADVNIPSAVLCMSPIMIAARHGYERCVAILLKANVSLEPRKRRTAYLGTMHSIV</sequence>
<evidence type="ECO:0000256" key="2">
    <source>
        <dbReference type="ARBA" id="ARBA00023043"/>
    </source>
</evidence>
<dbReference type="Proteomes" id="UP001271007">
    <property type="component" value="Unassembled WGS sequence"/>
</dbReference>
<dbReference type="SMART" id="SM00248">
    <property type="entry name" value="ANK"/>
    <property type="match status" value="9"/>
</dbReference>
<keyword evidence="6" id="KW-1185">Reference proteome</keyword>
<dbReference type="PROSITE" id="PS50297">
    <property type="entry name" value="ANK_REP_REGION"/>
    <property type="match status" value="2"/>
</dbReference>
<dbReference type="PRINTS" id="PR01415">
    <property type="entry name" value="ANKYRIN"/>
</dbReference>
<dbReference type="PANTHER" id="PTHR24198">
    <property type="entry name" value="ANKYRIN REPEAT AND PROTEIN KINASE DOMAIN-CONTAINING PROTEIN"/>
    <property type="match status" value="1"/>
</dbReference>
<feature type="compositionally biased region" description="Low complexity" evidence="4">
    <location>
        <begin position="17"/>
        <end position="26"/>
    </location>
</feature>
<evidence type="ECO:0008006" key="7">
    <source>
        <dbReference type="Google" id="ProtNLM"/>
    </source>
</evidence>
<dbReference type="Gene3D" id="1.25.40.20">
    <property type="entry name" value="Ankyrin repeat-containing domain"/>
    <property type="match status" value="3"/>
</dbReference>
<dbReference type="AlphaFoldDB" id="A0AAJ0LWR1"/>
<evidence type="ECO:0000256" key="4">
    <source>
        <dbReference type="SAM" id="MobiDB-lite"/>
    </source>
</evidence>
<proteinExistence type="predicted"/>
<evidence type="ECO:0000313" key="6">
    <source>
        <dbReference type="Proteomes" id="UP001271007"/>
    </source>
</evidence>
<comment type="caution">
    <text evidence="5">The sequence shown here is derived from an EMBL/GenBank/DDBJ whole genome shotgun (WGS) entry which is preliminary data.</text>
</comment>
<organism evidence="5 6">
    <name type="scientific">Extremus antarcticus</name>
    <dbReference type="NCBI Taxonomy" id="702011"/>
    <lineage>
        <taxon>Eukaryota</taxon>
        <taxon>Fungi</taxon>
        <taxon>Dikarya</taxon>
        <taxon>Ascomycota</taxon>
        <taxon>Pezizomycotina</taxon>
        <taxon>Dothideomycetes</taxon>
        <taxon>Dothideomycetidae</taxon>
        <taxon>Mycosphaerellales</taxon>
        <taxon>Extremaceae</taxon>
        <taxon>Extremus</taxon>
    </lineage>
</organism>
<feature type="repeat" description="ANK" evidence="3">
    <location>
        <begin position="77"/>
        <end position="109"/>
    </location>
</feature>
<evidence type="ECO:0000256" key="3">
    <source>
        <dbReference type="PROSITE-ProRule" id="PRU00023"/>
    </source>
</evidence>
<dbReference type="SUPFAM" id="SSF48403">
    <property type="entry name" value="Ankyrin repeat"/>
    <property type="match status" value="2"/>
</dbReference>
<dbReference type="PANTHER" id="PTHR24198:SF165">
    <property type="entry name" value="ANKYRIN REPEAT-CONTAINING PROTEIN-RELATED"/>
    <property type="match status" value="1"/>
</dbReference>
<dbReference type="InterPro" id="IPR002110">
    <property type="entry name" value="Ankyrin_rpt"/>
</dbReference>
<keyword evidence="1" id="KW-0677">Repeat</keyword>